<dbReference type="eggNOG" id="COG1396">
    <property type="taxonomic scope" value="Bacteria"/>
</dbReference>
<dbReference type="Proteomes" id="UP000028492">
    <property type="component" value="Chromosome"/>
</dbReference>
<evidence type="ECO:0000313" key="2">
    <source>
        <dbReference type="EMBL" id="AIG73599.1"/>
    </source>
</evidence>
<evidence type="ECO:0000313" key="3">
    <source>
        <dbReference type="Proteomes" id="UP000028492"/>
    </source>
</evidence>
<reference evidence="2 3" key="1">
    <citation type="journal article" date="2014" name="J. Biotechnol.">
        <title>Complete genome sequence of the actinobacterium Amycolatopsis japonica MG417-CF17(T) (=DSM 44213T) producing (S,S)-N,N'-ethylenediaminedisuccinic acid.</title>
        <authorList>
            <person name="Stegmann E."/>
            <person name="Albersmeier A."/>
            <person name="Spohn M."/>
            <person name="Gert H."/>
            <person name="Weber T."/>
            <person name="Wohlleben W."/>
            <person name="Kalinowski J."/>
            <person name="Ruckert C."/>
        </authorList>
    </citation>
    <scope>NUCLEOTIDE SEQUENCE [LARGE SCALE GENOMIC DNA]</scope>
    <source>
        <strain evidence="3">MG417-CF17 (DSM 44213)</strain>
    </source>
</reference>
<dbReference type="EMBL" id="CP008953">
    <property type="protein sequence ID" value="AIG73599.1"/>
    <property type="molecule type" value="Genomic_DNA"/>
</dbReference>
<dbReference type="HOGENOM" id="CLU_033540_3_0_11"/>
<dbReference type="SUPFAM" id="SSF47413">
    <property type="entry name" value="lambda repressor-like DNA-binding domains"/>
    <property type="match status" value="1"/>
</dbReference>
<sequence>MDALHPFWSSPEIVQAAAMARYGSLARVVRRARQLTLAQVADRCHLSLSTLSRMETGQRKLIDVHYLRTLSEVLEIPPHLFGLAPTFTGAAQMREDGTPVNVGTAIPGGQDGDEAMRRRQVLAGLVGVTIAGVLPGTARASAGEESLEALLLAKSQCPAVPVPLVTLSQALAEAQRKFEACEYADLSRALPQLIATAHASKDASVGRLQERMSAALASAYLLGSELAVKQHRDCVARVAADRSHSAAESSGDPLVIAASSRAIAIGMRRHALSAPEKIDRDAGLNGAITMLTRTALDLGADQGSPPVRQLASYGSLLCTASYSATQNGNTAQAVALIEEAEDAARRLKATRSGMGNAQFSATTVAVYRIGVHTTLGDTARALTYFDSVDPRRLPSAERRARAFVDGARAWKDHGDVERATDALNRAHDCAPQELSRPSVQRLIAAMVDAPGRTPATLSALVRRT</sequence>
<evidence type="ECO:0000259" key="1">
    <source>
        <dbReference type="PROSITE" id="PS50943"/>
    </source>
</evidence>
<dbReference type="STRING" id="208439.AJAP_03365"/>
<dbReference type="AlphaFoldDB" id="A0A075ULY8"/>
<dbReference type="SMART" id="SM00530">
    <property type="entry name" value="HTH_XRE"/>
    <property type="match status" value="1"/>
</dbReference>
<protein>
    <recommendedName>
        <fullName evidence="1">HTH cro/C1-type domain-containing protein</fullName>
    </recommendedName>
</protein>
<accession>A0A075ULY8</accession>
<dbReference type="InterPro" id="IPR010982">
    <property type="entry name" value="Lambda_DNA-bd_dom_sf"/>
</dbReference>
<dbReference type="GO" id="GO:0003677">
    <property type="term" value="F:DNA binding"/>
    <property type="evidence" value="ECO:0007669"/>
    <property type="project" value="InterPro"/>
</dbReference>
<proteinExistence type="predicted"/>
<keyword evidence="3" id="KW-1185">Reference proteome</keyword>
<gene>
    <name evidence="2" type="ORF">AJAP_03365</name>
</gene>
<dbReference type="CDD" id="cd00093">
    <property type="entry name" value="HTH_XRE"/>
    <property type="match status" value="1"/>
</dbReference>
<dbReference type="PROSITE" id="PS50943">
    <property type="entry name" value="HTH_CROC1"/>
    <property type="match status" value="1"/>
</dbReference>
<dbReference type="InterPro" id="IPR001387">
    <property type="entry name" value="Cro/C1-type_HTH"/>
</dbReference>
<dbReference type="KEGG" id="aja:AJAP_03365"/>
<feature type="domain" description="HTH cro/C1-type" evidence="1">
    <location>
        <begin position="27"/>
        <end position="81"/>
    </location>
</feature>
<organism evidence="2 3">
    <name type="scientific">Amycolatopsis japonica</name>
    <dbReference type="NCBI Taxonomy" id="208439"/>
    <lineage>
        <taxon>Bacteria</taxon>
        <taxon>Bacillati</taxon>
        <taxon>Actinomycetota</taxon>
        <taxon>Actinomycetes</taxon>
        <taxon>Pseudonocardiales</taxon>
        <taxon>Pseudonocardiaceae</taxon>
        <taxon>Amycolatopsis</taxon>
        <taxon>Amycolatopsis japonica group</taxon>
    </lineage>
</organism>
<dbReference type="RefSeq" id="WP_051972328.1">
    <property type="nucleotide sequence ID" value="NZ_CP008953.1"/>
</dbReference>
<dbReference type="Gene3D" id="1.10.260.40">
    <property type="entry name" value="lambda repressor-like DNA-binding domains"/>
    <property type="match status" value="1"/>
</dbReference>
<name>A0A075ULY8_9PSEU</name>
<dbReference type="Pfam" id="PF13560">
    <property type="entry name" value="HTH_31"/>
    <property type="match status" value="1"/>
</dbReference>